<evidence type="ECO:0000256" key="3">
    <source>
        <dbReference type="PIRSR" id="PIRSR600407-1"/>
    </source>
</evidence>
<dbReference type="Gene3D" id="3.30.420.40">
    <property type="match status" value="1"/>
</dbReference>
<organism evidence="4 5">
    <name type="scientific">Syncephalis pseudoplumigaleata</name>
    <dbReference type="NCBI Taxonomy" id="1712513"/>
    <lineage>
        <taxon>Eukaryota</taxon>
        <taxon>Fungi</taxon>
        <taxon>Fungi incertae sedis</taxon>
        <taxon>Zoopagomycota</taxon>
        <taxon>Zoopagomycotina</taxon>
        <taxon>Zoopagomycetes</taxon>
        <taxon>Zoopagales</taxon>
        <taxon>Piptocephalidaceae</taxon>
        <taxon>Syncephalis</taxon>
    </lineage>
</organism>
<accession>A0A4P9Z2F6</accession>
<comment type="similarity">
    <text evidence="1">Belongs to the GDA1/CD39 NTPase family.</text>
</comment>
<dbReference type="PANTHER" id="PTHR11782">
    <property type="entry name" value="ADENOSINE/GUANOSINE DIPHOSPHATASE"/>
    <property type="match status" value="1"/>
</dbReference>
<dbReference type="Proteomes" id="UP000278143">
    <property type="component" value="Unassembled WGS sequence"/>
</dbReference>
<feature type="active site" description="Proton acceptor" evidence="3">
    <location>
        <position position="65"/>
    </location>
</feature>
<evidence type="ECO:0000313" key="4">
    <source>
        <dbReference type="EMBL" id="RKP26152.1"/>
    </source>
</evidence>
<dbReference type="Gene3D" id="3.30.420.150">
    <property type="entry name" value="Exopolyphosphatase. Domain 2"/>
    <property type="match status" value="1"/>
</dbReference>
<dbReference type="GO" id="GO:0017110">
    <property type="term" value="F:nucleoside diphosphate phosphatase activity"/>
    <property type="evidence" value="ECO:0007669"/>
    <property type="project" value="UniProtKB-ARBA"/>
</dbReference>
<name>A0A4P9Z2F6_9FUNG</name>
<evidence type="ECO:0000313" key="5">
    <source>
        <dbReference type="Proteomes" id="UP000278143"/>
    </source>
</evidence>
<keyword evidence="5" id="KW-1185">Reference proteome</keyword>
<reference evidence="5" key="1">
    <citation type="journal article" date="2018" name="Nat. Microbiol.">
        <title>Leveraging single-cell genomics to expand the fungal tree of life.</title>
        <authorList>
            <person name="Ahrendt S.R."/>
            <person name="Quandt C.A."/>
            <person name="Ciobanu D."/>
            <person name="Clum A."/>
            <person name="Salamov A."/>
            <person name="Andreopoulos B."/>
            <person name="Cheng J.F."/>
            <person name="Woyke T."/>
            <person name="Pelin A."/>
            <person name="Henrissat B."/>
            <person name="Reynolds N.K."/>
            <person name="Benny G.L."/>
            <person name="Smith M.E."/>
            <person name="James T.Y."/>
            <person name="Grigoriev I.V."/>
        </authorList>
    </citation>
    <scope>NUCLEOTIDE SEQUENCE [LARGE SCALE GENOMIC DNA]</scope>
    <source>
        <strain evidence="5">Benny S71-1</strain>
    </source>
</reference>
<keyword evidence="2" id="KW-0378">Hydrolase</keyword>
<evidence type="ECO:0000256" key="2">
    <source>
        <dbReference type="ARBA" id="ARBA00022801"/>
    </source>
</evidence>
<gene>
    <name evidence="4" type="ORF">SYNPS1DRAFT_14603</name>
</gene>
<proteinExistence type="inferred from homology"/>
<dbReference type="Pfam" id="PF01150">
    <property type="entry name" value="GDA1_CD39"/>
    <property type="match status" value="1"/>
</dbReference>
<dbReference type="InterPro" id="IPR000407">
    <property type="entry name" value="GDA1_CD39_NTPase"/>
</dbReference>
<protein>
    <submittedName>
        <fullName evidence="4">Nucleoside phosphatase GDA1/CD39</fullName>
    </submittedName>
</protein>
<dbReference type="AlphaFoldDB" id="A0A4P9Z2F6"/>
<feature type="non-terminal residue" evidence="4">
    <location>
        <position position="134"/>
    </location>
</feature>
<dbReference type="OrthoDB" id="6372431at2759"/>
<sequence>MTGIIHEPHATVTLTLKATAGMRLLPSEQRRAILDAVVAYFSDKRQVPFAFDAKTGAQVITGEEEGLYGWLSVNILEARLSTGKRLETSVVLDLGNASTQIAFQTERPPLDEAYTASINGTRYNLYAYSYLGLG</sequence>
<evidence type="ECO:0000256" key="1">
    <source>
        <dbReference type="ARBA" id="ARBA00009283"/>
    </source>
</evidence>
<dbReference type="EMBL" id="KZ989500">
    <property type="protein sequence ID" value="RKP26152.1"/>
    <property type="molecule type" value="Genomic_DNA"/>
</dbReference>